<feature type="domain" description="3-keto-alpha-glucoside-1,2-lyase/3-keto-2-hydroxy-glucal hydratase" evidence="1">
    <location>
        <begin position="478"/>
        <end position="672"/>
    </location>
</feature>
<accession>A0A437PMM8</accession>
<dbReference type="RefSeq" id="WP_127804982.1">
    <property type="nucleotide sequence ID" value="NZ_SACY01000005.1"/>
</dbReference>
<dbReference type="InterPro" id="IPR011030">
    <property type="entry name" value="Lipovitellin_superhlx_dom"/>
</dbReference>
<organism evidence="2 3">
    <name type="scientific">Sandaracinomonas limnophila</name>
    <dbReference type="NCBI Taxonomy" id="1862386"/>
    <lineage>
        <taxon>Bacteria</taxon>
        <taxon>Pseudomonadati</taxon>
        <taxon>Bacteroidota</taxon>
        <taxon>Cytophagia</taxon>
        <taxon>Cytophagales</taxon>
        <taxon>Flectobacillaceae</taxon>
        <taxon>Sandaracinomonas</taxon>
    </lineage>
</organism>
<feature type="domain" description="3-keto-alpha-glucoside-1,2-lyase/3-keto-2-hydroxy-glucal hydratase" evidence="1">
    <location>
        <begin position="690"/>
        <end position="876"/>
    </location>
</feature>
<evidence type="ECO:0000259" key="1">
    <source>
        <dbReference type="Pfam" id="PF06439"/>
    </source>
</evidence>
<protein>
    <submittedName>
        <fullName evidence="2">DUF1080 domain-containing protein</fullName>
    </submittedName>
</protein>
<comment type="caution">
    <text evidence="2">The sequence shown here is derived from an EMBL/GenBank/DDBJ whole genome shotgun (WGS) entry which is preliminary data.</text>
</comment>
<keyword evidence="3" id="KW-1185">Reference proteome</keyword>
<dbReference type="Gene3D" id="2.60.120.560">
    <property type="entry name" value="Exo-inulinase, domain 1"/>
    <property type="match status" value="2"/>
</dbReference>
<dbReference type="AlphaFoldDB" id="A0A437PMM8"/>
<dbReference type="InterPro" id="IPR010496">
    <property type="entry name" value="AL/BT2_dom"/>
</dbReference>
<dbReference type="Pfam" id="PF06439">
    <property type="entry name" value="3keto-disac_hyd"/>
    <property type="match status" value="2"/>
</dbReference>
<dbReference type="GO" id="GO:0016787">
    <property type="term" value="F:hydrolase activity"/>
    <property type="evidence" value="ECO:0007669"/>
    <property type="project" value="InterPro"/>
</dbReference>
<name>A0A437PMM8_9BACT</name>
<evidence type="ECO:0000313" key="3">
    <source>
        <dbReference type="Proteomes" id="UP000282832"/>
    </source>
</evidence>
<dbReference type="EMBL" id="SACY01000005">
    <property type="protein sequence ID" value="RVU23429.1"/>
    <property type="molecule type" value="Genomic_DNA"/>
</dbReference>
<reference evidence="2 3" key="1">
    <citation type="submission" date="2019-01" db="EMBL/GenBank/DDBJ databases">
        <authorList>
            <person name="Chen W.-M."/>
        </authorList>
    </citation>
    <scope>NUCLEOTIDE SEQUENCE [LARGE SCALE GENOMIC DNA]</scope>
    <source>
        <strain evidence="2 3">FSY-15</strain>
    </source>
</reference>
<gene>
    <name evidence="2" type="ORF">EOJ36_10120</name>
</gene>
<dbReference type="OrthoDB" id="9806233at2"/>
<sequence>MKNNLLFIGFLLVIGNLTFAQTKTLATLEQERLEKVKIQLEILKNNPDGAKKQRALQNLERIGKDESIETIKGYLKDPQLSGPALRSLTAIYPFAKTKVQEVLLAELNAQKSPSLDLLQALIQTNQVAAVPYLEKMYPSKDATINQMITSGLAKLKGTVAQKPLNVPTKPVLTGAALKTQTALDLLKSQKEKSLPIVWEMLKANDLDAIAVGIGLQSLAINDFIKTNISNYAALSNGQKCAVLLYASSRKWESVLPFVWQAIQSNSSQRLAGFLALPNLAKSQDFDLLAGKLGDLSQADEIKSVQTTLQNLVKNNVQFNGKLDVFAAKSAHPENYLMFLSQLQSLNLSYQIAKKSKSEEAIRVYVKLNQQVTNNTQQILNLRNAWALSTSMTLKEDILKQLLKSPSYQSLQVLKNGIKEIANKTVIAEGMANMFIANSDLQSQMTKEWMQEVMPFITTQTLRESLVKEFGKTNGKVGFYTMFNGKDLAGWKGLVDNPIKRAAMHPDTLAKKQKKADEVMRKGWYAKDGELHFTGHGDNLCSVKDYQDFEMYVDWKIEKDGDAGIYLRGSPQVQIWDIARVNVGANVGSGGLYNNQKNPSKPLKLVDNPIEEWNTFYIKMVGERVTVLLNGELVVDNVILENYWDRKLPIFIKDAIELQAHGNHIVYRDIFVKELEPQNLYKVSQEEANQGFQSLFDGQSLFQWTGNTTDYFPENGDLVINPKKGGKGNLYTKKEYDNFHLKFEFKLTPGANNGLGIRAPLEGDAAYVGMELQILDNTAKQYAELQPYQYHGSVYGIIPAKREFLKPVGEWNQEEVIAVGNHIRVILNGEIIVDGDIAEATKNGTPDHKEHPGLFNKTGHIGFLGHGSELRFRNLRILENPVVKKWKK</sequence>
<dbReference type="Proteomes" id="UP000282832">
    <property type="component" value="Unassembled WGS sequence"/>
</dbReference>
<evidence type="ECO:0000313" key="2">
    <source>
        <dbReference type="EMBL" id="RVU23429.1"/>
    </source>
</evidence>
<dbReference type="SUPFAM" id="SSF48431">
    <property type="entry name" value="Lipovitellin-phosvitin complex, superhelical domain"/>
    <property type="match status" value="1"/>
</dbReference>
<proteinExistence type="predicted"/>